<sequence length="909" mass="105216">MYHLQIFNIMDDVQNVRSAKANKYKVILLGLAIHVLLLVAVFDVYFSSPLDHGMKLVQPIRKPPAKRLVLFVSDGLRAASILGHEELAPYLNNIMKNKGSWGVAHTRVPTESRPGHVAMLGGIYEDPSAILKGWKSNPVDFDSVINQSTNAWCWGSPDIIHIFNRNDLPKIRLYSYDSEKEDFGEIHTEKLDKWVFDKVFNFLKNDVEKCTISCEKYHESGNMFFLHLLGVDTAGHGFKPANLQYTYNIQFVDQYVNKSYQEFERLYNDKSTVYVFTADHGMSEWGSHGGGSPHETEVPFIAWGAGIKQNPVRQDIKQIDVAPFLSILIGNIIPINSLGMLPVEYLDVDNETLMDVLMTNTRQLAEIFQVKHHRTEQNALIYIPYEGATDITIRERFHRLEQLQRTKNVRRFKLESQEFMKFLIEGADYYHNYYQYPILISITIGFSFWICYLILLVLEFHSDIPSKILPRRKHKKNMILLVVYIVTVLTCYKSRFPLTYYFHFLFPIFMFSVIRQKLDLLRMFLATFSNNLGPNLLNLVFYLAGLKIIVYGFHNRLGFSILMLLISTWILSSKTLRENTNPAEKTFWVSCCLILSIFTMLPVMNTKFNIVAYTIGYVAWLLAFTQVYRNNKYFYNKGKVRVNKKSLLVQLTGLIASGVLVILLEKDIMPYYSPQKKWSWVIMTVPIAMVPFSTEFIPLRLASTFFGFVPYYMLVSKNYEPLFLLFYSAFLCVWLLVESKCFLKSKSYTIIYHHKFQEYGDVMKNLDANVFRRAFLFMAMIFLGFFGTGNVASVNSFDPMWVRAFLTLFSPFTMAALIVFKLSIPFIFTCCVFKAINAVGRENVLIIFCIVLIFSDVMVMQFLYLITNVGSWLEIGSSLSHFVMVEVFVMILLLLYGVAHFLTSIKYPW</sequence>
<feature type="transmembrane region" description="Helical" evidence="12">
    <location>
        <begin position="678"/>
        <end position="699"/>
    </location>
</feature>
<comment type="subcellular location">
    <subcellularLocation>
        <location evidence="1 12">Endoplasmic reticulum membrane</location>
        <topology evidence="1 12">Multi-pass membrane protein</topology>
    </subcellularLocation>
</comment>
<dbReference type="EC" id="2.-.-.-" evidence="12"/>
<evidence type="ECO:0000256" key="6">
    <source>
        <dbReference type="ARBA" id="ARBA00022679"/>
    </source>
</evidence>
<feature type="transmembrane region" description="Helical" evidence="12">
    <location>
        <begin position="648"/>
        <end position="666"/>
    </location>
</feature>
<keyword evidence="8 12" id="KW-0256">Endoplasmic reticulum</keyword>
<keyword evidence="6 12" id="KW-0808">Transferase</keyword>
<evidence type="ECO:0000313" key="15">
    <source>
        <dbReference type="Proteomes" id="UP001152888"/>
    </source>
</evidence>
<gene>
    <name evidence="14" type="ORF">ACAOBT_LOCUS4206</name>
</gene>
<evidence type="ECO:0000256" key="5">
    <source>
        <dbReference type="ARBA" id="ARBA00022502"/>
    </source>
</evidence>
<comment type="caution">
    <text evidence="14">The sequence shown here is derived from an EMBL/GenBank/DDBJ whole genome shotgun (WGS) entry which is preliminary data.</text>
</comment>
<feature type="transmembrane region" description="Helical" evidence="12">
    <location>
        <begin position="539"/>
        <end position="566"/>
    </location>
</feature>
<evidence type="ECO:0000256" key="4">
    <source>
        <dbReference type="ARBA" id="ARBA00020831"/>
    </source>
</evidence>
<dbReference type="EMBL" id="CAKOFQ010006695">
    <property type="protein sequence ID" value="CAH1961531.1"/>
    <property type="molecule type" value="Genomic_DNA"/>
</dbReference>
<keyword evidence="11" id="KW-0325">Glycoprotein</keyword>
<evidence type="ECO:0000256" key="8">
    <source>
        <dbReference type="ARBA" id="ARBA00022824"/>
    </source>
</evidence>
<dbReference type="GO" id="GO:0005789">
    <property type="term" value="C:endoplasmic reticulum membrane"/>
    <property type="evidence" value="ECO:0007669"/>
    <property type="project" value="UniProtKB-SubCell"/>
</dbReference>
<organism evidence="14 15">
    <name type="scientific">Acanthoscelides obtectus</name>
    <name type="common">Bean weevil</name>
    <name type="synonym">Bruchus obtectus</name>
    <dbReference type="NCBI Taxonomy" id="200917"/>
    <lineage>
        <taxon>Eukaryota</taxon>
        <taxon>Metazoa</taxon>
        <taxon>Ecdysozoa</taxon>
        <taxon>Arthropoda</taxon>
        <taxon>Hexapoda</taxon>
        <taxon>Insecta</taxon>
        <taxon>Pterygota</taxon>
        <taxon>Neoptera</taxon>
        <taxon>Endopterygota</taxon>
        <taxon>Coleoptera</taxon>
        <taxon>Polyphaga</taxon>
        <taxon>Cucujiformia</taxon>
        <taxon>Chrysomeloidea</taxon>
        <taxon>Chrysomelidae</taxon>
        <taxon>Bruchinae</taxon>
        <taxon>Bruchini</taxon>
        <taxon>Acanthoscelides</taxon>
    </lineage>
</organism>
<keyword evidence="10 12" id="KW-0472">Membrane</keyword>
<evidence type="ECO:0000313" key="14">
    <source>
        <dbReference type="EMBL" id="CAH1961531.1"/>
    </source>
</evidence>
<dbReference type="InterPro" id="IPR002591">
    <property type="entry name" value="Phosphodiest/P_Trfase"/>
</dbReference>
<evidence type="ECO:0000256" key="3">
    <source>
        <dbReference type="ARBA" id="ARBA00008400"/>
    </source>
</evidence>
<comment type="function">
    <text evidence="12">Ethanolamine phosphate transferase involved in glycosylphosphatidylinositol-anchor biosynthesis. Transfers ethanolamine phosphate to the first alpha-1,4-linked mannose of the glycosylphosphatidylinositol precursor of GPI-anchor.</text>
</comment>
<feature type="transmembrane region" description="Helical" evidence="12">
    <location>
        <begin position="774"/>
        <end position="792"/>
    </location>
</feature>
<dbReference type="GO" id="GO:0006506">
    <property type="term" value="P:GPI anchor biosynthetic process"/>
    <property type="evidence" value="ECO:0007669"/>
    <property type="project" value="UniProtKB-KW"/>
</dbReference>
<dbReference type="Pfam" id="PF04987">
    <property type="entry name" value="PigN"/>
    <property type="match status" value="1"/>
</dbReference>
<evidence type="ECO:0000256" key="7">
    <source>
        <dbReference type="ARBA" id="ARBA00022692"/>
    </source>
</evidence>
<accession>A0A9P0JUF5</accession>
<dbReference type="InterPro" id="IPR007070">
    <property type="entry name" value="GPI_EtnP_transferase_1"/>
</dbReference>
<dbReference type="GO" id="GO:0051377">
    <property type="term" value="F:mannose-ethanolamine phosphotransferase activity"/>
    <property type="evidence" value="ECO:0007669"/>
    <property type="project" value="UniProtKB-UniRule"/>
</dbReference>
<feature type="transmembrane region" description="Helical" evidence="12">
    <location>
        <begin position="719"/>
        <end position="737"/>
    </location>
</feature>
<evidence type="ECO:0000256" key="1">
    <source>
        <dbReference type="ARBA" id="ARBA00004477"/>
    </source>
</evidence>
<name>A0A9P0JUF5_ACAOB</name>
<keyword evidence="9 12" id="KW-1133">Transmembrane helix</keyword>
<feature type="transmembrane region" description="Helical" evidence="12">
    <location>
        <begin position="26"/>
        <end position="46"/>
    </location>
</feature>
<dbReference type="Pfam" id="PF01663">
    <property type="entry name" value="Phosphodiest"/>
    <property type="match status" value="1"/>
</dbReference>
<dbReference type="PANTHER" id="PTHR12250">
    <property type="entry name" value="PHOSPHATIDYLINOSITOL GLYCAN, CLASS N"/>
    <property type="match status" value="1"/>
</dbReference>
<protein>
    <recommendedName>
        <fullName evidence="4 12">GPI ethanolamine phosphate transferase 1</fullName>
        <ecNumber evidence="12">2.-.-.-</ecNumber>
    </recommendedName>
</protein>
<dbReference type="OrthoDB" id="513595at2759"/>
<evidence type="ECO:0000256" key="10">
    <source>
        <dbReference type="ARBA" id="ARBA00023136"/>
    </source>
</evidence>
<keyword evidence="15" id="KW-1185">Reference proteome</keyword>
<dbReference type="InterPro" id="IPR037671">
    <property type="entry name" value="PIGN_N"/>
</dbReference>
<evidence type="ECO:0000256" key="12">
    <source>
        <dbReference type="RuleBase" id="RU367138"/>
    </source>
</evidence>
<feature type="transmembrane region" description="Helical" evidence="12">
    <location>
        <begin position="438"/>
        <end position="458"/>
    </location>
</feature>
<feature type="transmembrane region" description="Helical" evidence="12">
    <location>
        <begin position="610"/>
        <end position="628"/>
    </location>
</feature>
<feature type="transmembrane region" description="Helical" evidence="12">
    <location>
        <begin position="478"/>
        <end position="495"/>
    </location>
</feature>
<evidence type="ECO:0000259" key="13">
    <source>
        <dbReference type="Pfam" id="PF04987"/>
    </source>
</evidence>
<proteinExistence type="inferred from homology"/>
<dbReference type="SUPFAM" id="SSF53649">
    <property type="entry name" value="Alkaline phosphatase-like"/>
    <property type="match status" value="1"/>
</dbReference>
<comment type="similarity">
    <text evidence="3 12">Belongs to the PIGG/PIGN/PIGO family. PIGN subfamily.</text>
</comment>
<dbReference type="CDD" id="cd16020">
    <property type="entry name" value="GPI_EPT_1"/>
    <property type="match status" value="1"/>
</dbReference>
<feature type="transmembrane region" description="Helical" evidence="12">
    <location>
        <begin position="845"/>
        <end position="867"/>
    </location>
</feature>
<dbReference type="Gene3D" id="3.40.720.10">
    <property type="entry name" value="Alkaline Phosphatase, subunit A"/>
    <property type="match status" value="1"/>
</dbReference>
<dbReference type="InterPro" id="IPR017852">
    <property type="entry name" value="GPI_EtnP_transferase_1_C"/>
</dbReference>
<evidence type="ECO:0000256" key="11">
    <source>
        <dbReference type="ARBA" id="ARBA00023180"/>
    </source>
</evidence>
<dbReference type="Proteomes" id="UP001152888">
    <property type="component" value="Unassembled WGS sequence"/>
</dbReference>
<feature type="transmembrane region" description="Helical" evidence="12">
    <location>
        <begin position="879"/>
        <end position="902"/>
    </location>
</feature>
<feature type="domain" description="GPI ethanolamine phosphate transferase 1 C-terminal" evidence="13">
    <location>
        <begin position="425"/>
        <end position="871"/>
    </location>
</feature>
<dbReference type="PANTHER" id="PTHR12250:SF0">
    <property type="entry name" value="GPI ETHANOLAMINE PHOSPHATE TRANSFERASE 1"/>
    <property type="match status" value="1"/>
</dbReference>
<dbReference type="InterPro" id="IPR017850">
    <property type="entry name" value="Alkaline_phosphatase_core_sf"/>
</dbReference>
<dbReference type="AlphaFoldDB" id="A0A9P0JUF5"/>
<comment type="pathway">
    <text evidence="2 12">Glycolipid biosynthesis; glycosylphosphatidylinositol-anchor biosynthesis.</text>
</comment>
<feature type="transmembrane region" description="Helical" evidence="12">
    <location>
        <begin position="586"/>
        <end position="603"/>
    </location>
</feature>
<keyword evidence="7 12" id="KW-0812">Transmembrane</keyword>
<reference evidence="14" key="1">
    <citation type="submission" date="2022-03" db="EMBL/GenBank/DDBJ databases">
        <authorList>
            <person name="Sayadi A."/>
        </authorList>
    </citation>
    <scope>NUCLEOTIDE SEQUENCE</scope>
</reference>
<feature type="transmembrane region" description="Helical" evidence="12">
    <location>
        <begin position="812"/>
        <end position="833"/>
    </location>
</feature>
<evidence type="ECO:0000256" key="2">
    <source>
        <dbReference type="ARBA" id="ARBA00004687"/>
    </source>
</evidence>
<evidence type="ECO:0000256" key="9">
    <source>
        <dbReference type="ARBA" id="ARBA00022989"/>
    </source>
</evidence>
<keyword evidence="5 12" id="KW-0337">GPI-anchor biosynthesis</keyword>